<evidence type="ECO:0000259" key="1">
    <source>
        <dbReference type="PROSITE" id="PS50995"/>
    </source>
</evidence>
<dbReference type="Gene3D" id="1.10.10.10">
    <property type="entry name" value="Winged helix-like DNA-binding domain superfamily/Winged helix DNA-binding domain"/>
    <property type="match status" value="1"/>
</dbReference>
<reference evidence="4" key="1">
    <citation type="submission" date="2014-09" db="EMBL/GenBank/DDBJ databases">
        <title>Sequence of the Streptomyces nodosus genome.</title>
        <authorList>
            <person name="Sweeney P."/>
            <person name="Stephens N."/>
            <person name="Murphy C."/>
            <person name="Caffrey P."/>
        </authorList>
    </citation>
    <scope>NUCLEOTIDE SEQUENCE [LARGE SCALE GENOMIC DNA]</scope>
    <source>
        <strain evidence="4">ATCC 14899</strain>
    </source>
</reference>
<dbReference type="RefSeq" id="WP_043437256.1">
    <property type="nucleotide sequence ID" value="NZ_CP009313.1"/>
</dbReference>
<evidence type="ECO:0000313" key="3">
    <source>
        <dbReference type="EMBL" id="QEV37626.1"/>
    </source>
</evidence>
<dbReference type="OrthoDB" id="5148120at2"/>
<dbReference type="SUPFAM" id="SSF46785">
    <property type="entry name" value="Winged helix' DNA-binding domain"/>
    <property type="match status" value="1"/>
</dbReference>
<dbReference type="Proteomes" id="UP000325763">
    <property type="component" value="Chromosome"/>
</dbReference>
<dbReference type="STRING" id="40318.SNOD_02515"/>
<dbReference type="Proteomes" id="UP000031526">
    <property type="component" value="Chromosome"/>
</dbReference>
<proteinExistence type="predicted"/>
<feature type="domain" description="HTH marR-type" evidence="1">
    <location>
        <begin position="8"/>
        <end position="145"/>
    </location>
</feature>
<evidence type="ECO:0000313" key="4">
    <source>
        <dbReference type="Proteomes" id="UP000031526"/>
    </source>
</evidence>
<dbReference type="EMBL" id="CP009313">
    <property type="protein sequence ID" value="AJE39040.1"/>
    <property type="molecule type" value="Genomic_DNA"/>
</dbReference>
<dbReference type="InterPro" id="IPR000835">
    <property type="entry name" value="HTH_MarR-typ"/>
</dbReference>
<dbReference type="HOGENOM" id="CLU_083287_15_1_11"/>
<dbReference type="Pfam" id="PF12802">
    <property type="entry name" value="MarR_2"/>
    <property type="match status" value="1"/>
</dbReference>
<dbReference type="InterPro" id="IPR036390">
    <property type="entry name" value="WH_DNA-bd_sf"/>
</dbReference>
<sequence length="147" mass="15555">MNDDDLDPDEVASALLAGISALVRRVRQVPVEGGLTMPERTALSHLDRSGPTTSSALARQAQITAQAMGATLGALRARGLVERHPDPNDGRRMVLSVTDAGLQALKDKRNARAELIARSLTGGAFTPAELEQLASAAPLLERLARNI</sequence>
<accession>A0A0B5DCY0</accession>
<name>A0A0B5DCY0_9ACTN</name>
<gene>
    <name evidence="3" type="ORF">CP978_02885</name>
    <name evidence="2" type="ORF">SNOD_02515</name>
</gene>
<dbReference type="PANTHER" id="PTHR39515:SF2">
    <property type="entry name" value="HTH-TYPE TRANSCRIPTIONAL REGULATOR RV0880"/>
    <property type="match status" value="1"/>
</dbReference>
<dbReference type="PANTHER" id="PTHR39515">
    <property type="entry name" value="CONSERVED PROTEIN"/>
    <property type="match status" value="1"/>
</dbReference>
<dbReference type="GO" id="GO:0003700">
    <property type="term" value="F:DNA-binding transcription factor activity"/>
    <property type="evidence" value="ECO:0007669"/>
    <property type="project" value="InterPro"/>
</dbReference>
<organism evidence="2 4">
    <name type="scientific">Streptomyces nodosus</name>
    <dbReference type="NCBI Taxonomy" id="40318"/>
    <lineage>
        <taxon>Bacteria</taxon>
        <taxon>Bacillati</taxon>
        <taxon>Actinomycetota</taxon>
        <taxon>Actinomycetes</taxon>
        <taxon>Kitasatosporales</taxon>
        <taxon>Streptomycetaceae</taxon>
        <taxon>Streptomyces</taxon>
    </lineage>
</organism>
<evidence type="ECO:0000313" key="2">
    <source>
        <dbReference type="EMBL" id="AJE39040.1"/>
    </source>
</evidence>
<dbReference type="InterPro" id="IPR052526">
    <property type="entry name" value="HTH-type_Bedaq_tolerance"/>
</dbReference>
<dbReference type="InterPro" id="IPR036388">
    <property type="entry name" value="WH-like_DNA-bd_sf"/>
</dbReference>
<dbReference type="PROSITE" id="PS50995">
    <property type="entry name" value="HTH_MARR_2"/>
    <property type="match status" value="1"/>
</dbReference>
<dbReference type="AlphaFoldDB" id="A0A0B5DCY0"/>
<reference evidence="3 5" key="3">
    <citation type="submission" date="2017-09" db="EMBL/GenBank/DDBJ databases">
        <title>Streptomyces genome completion.</title>
        <authorList>
            <person name="Lee N."/>
            <person name="Cho B.-K."/>
        </authorList>
    </citation>
    <scope>NUCLEOTIDE SEQUENCE [LARGE SCALE GENOMIC DNA]</scope>
    <source>
        <strain evidence="3 5">ATCC 14899</strain>
    </source>
</reference>
<dbReference type="EMBL" id="CP023747">
    <property type="protein sequence ID" value="QEV37626.1"/>
    <property type="molecule type" value="Genomic_DNA"/>
</dbReference>
<dbReference type="SMART" id="SM00347">
    <property type="entry name" value="HTH_MARR"/>
    <property type="match status" value="1"/>
</dbReference>
<dbReference type="KEGG" id="snq:CP978_02885"/>
<reference evidence="2 4" key="2">
    <citation type="journal article" date="2016" name="Appl. Microbiol. Biotechnol.">
        <title>Exploiting the genome sequence of Streptomyces nodosus for enhanced antibiotic production.</title>
        <authorList>
            <person name="Sweeney P."/>
            <person name="Murphy C.D."/>
            <person name="Caffrey P."/>
        </authorList>
    </citation>
    <scope>NUCLEOTIDE SEQUENCE [LARGE SCALE GENOMIC DNA]</scope>
    <source>
        <strain evidence="2 4">ATCC 14899</strain>
    </source>
</reference>
<protein>
    <submittedName>
        <fullName evidence="2">MarR family transcriptional regulator</fullName>
    </submittedName>
</protein>
<evidence type="ECO:0000313" key="5">
    <source>
        <dbReference type="Proteomes" id="UP000325763"/>
    </source>
</evidence>
<keyword evidence="4" id="KW-1185">Reference proteome</keyword>